<evidence type="ECO:0000313" key="2">
    <source>
        <dbReference type="Proteomes" id="UP000782843"/>
    </source>
</evidence>
<comment type="caution">
    <text evidence="1">The sequence shown here is derived from an EMBL/GenBank/DDBJ whole genome shotgun (WGS) entry which is preliminary data.</text>
</comment>
<reference evidence="1" key="1">
    <citation type="submission" date="2020-04" db="EMBL/GenBank/DDBJ databases">
        <authorList>
            <person name="Zhang T."/>
        </authorList>
    </citation>
    <scope>NUCLEOTIDE SEQUENCE</scope>
    <source>
        <strain evidence="1">HKST-UBA10</strain>
    </source>
</reference>
<organism evidence="1 2">
    <name type="scientific">Candidatus Dojkabacteria bacterium</name>
    <dbReference type="NCBI Taxonomy" id="2099670"/>
    <lineage>
        <taxon>Bacteria</taxon>
        <taxon>Candidatus Dojkabacteria</taxon>
    </lineage>
</organism>
<evidence type="ECO:0000313" key="1">
    <source>
        <dbReference type="EMBL" id="MCA9382271.1"/>
    </source>
</evidence>
<protein>
    <submittedName>
        <fullName evidence="1">Uncharacterized protein</fullName>
    </submittedName>
</protein>
<sequence>MADIEIEGVQGPNRRQVLQGIGLFALSSLAAASCAPPMPAQSVLETTPLAEPIVGDKAVREAIYTTFQANAGPVIGQLLERPEGDIEAEIVRPVVLVRPGLLTNQVDGNTSEAVLTAAVQIYQSGLEGTLIGGRWNNITFLKTLRAGAEMTIMQESGDHNFSLLLTTRQQPDNTWVIEIASYGRGAVLDLMTRMIGVDEQFSIVGVDQATGNVVLIPPAGIDPDNTFPVIDLGVPPLSDEVEGTGRVLWLHTNPNGEVLFK</sequence>
<gene>
    <name evidence="1" type="ORF">KC660_02575</name>
</gene>
<dbReference type="EMBL" id="JAGQLG010000096">
    <property type="protein sequence ID" value="MCA9382271.1"/>
    <property type="molecule type" value="Genomic_DNA"/>
</dbReference>
<dbReference type="InterPro" id="IPR006311">
    <property type="entry name" value="TAT_signal"/>
</dbReference>
<name>A0A955RHV4_9BACT</name>
<dbReference type="PROSITE" id="PS51318">
    <property type="entry name" value="TAT"/>
    <property type="match status" value="1"/>
</dbReference>
<accession>A0A955RHV4</accession>
<reference evidence="1" key="2">
    <citation type="journal article" date="2021" name="Microbiome">
        <title>Successional dynamics and alternative stable states in a saline activated sludge microbial community over 9 years.</title>
        <authorList>
            <person name="Wang Y."/>
            <person name="Ye J."/>
            <person name="Ju F."/>
            <person name="Liu L."/>
            <person name="Boyd J.A."/>
            <person name="Deng Y."/>
            <person name="Parks D.H."/>
            <person name="Jiang X."/>
            <person name="Yin X."/>
            <person name="Woodcroft B.J."/>
            <person name="Tyson G.W."/>
            <person name="Hugenholtz P."/>
            <person name="Polz M.F."/>
            <person name="Zhang T."/>
        </authorList>
    </citation>
    <scope>NUCLEOTIDE SEQUENCE</scope>
    <source>
        <strain evidence="1">HKST-UBA10</strain>
    </source>
</reference>
<dbReference type="Proteomes" id="UP000782843">
    <property type="component" value="Unassembled WGS sequence"/>
</dbReference>
<dbReference type="AlphaFoldDB" id="A0A955RHV4"/>
<proteinExistence type="predicted"/>